<dbReference type="RefSeq" id="YP_009288063.1">
    <property type="nucleotide sequence ID" value="NC_031080.1"/>
</dbReference>
<dbReference type="GeneID" id="29066628"/>
<evidence type="ECO:0000313" key="2">
    <source>
        <dbReference type="Proteomes" id="UP000204231"/>
    </source>
</evidence>
<accession>A0A1C9EHI3</accession>
<organism evidence="1 2">
    <name type="scientific">Mycobacterium phage Tonenili</name>
    <dbReference type="NCBI Taxonomy" id="1891703"/>
    <lineage>
        <taxon>Viruses</taxon>
        <taxon>Duplodnaviria</taxon>
        <taxon>Heunggongvirae</taxon>
        <taxon>Uroviricota</taxon>
        <taxon>Caudoviricetes</taxon>
        <taxon>Ceeclamvirinae</taxon>
        <taxon>Bixzunavirus</taxon>
        <taxon>Bixzunavirus tonenili</taxon>
    </lineage>
</organism>
<dbReference type="KEGG" id="vg:29066628"/>
<name>A0A1C9EHI3_9CAUD</name>
<dbReference type="EMBL" id="KX752698">
    <property type="protein sequence ID" value="AON96950.1"/>
    <property type="molecule type" value="Genomic_DNA"/>
</dbReference>
<gene>
    <name evidence="1" type="ORF">SEA_TONENILI_230</name>
</gene>
<keyword evidence="2" id="KW-1185">Reference proteome</keyword>
<reference evidence="1 2" key="1">
    <citation type="submission" date="2016-08" db="EMBL/GenBank/DDBJ databases">
        <authorList>
            <person name="Acevedo E."/>
            <person name="Azhar M."/>
            <person name="Golebiewska U.P."/>
            <person name="Grzywna D."/>
            <person name="Guardiola R."/>
            <person name="Jackson O."/>
            <person name="John N."/>
            <person name="Kanavatsas C."/>
            <person name="Khan S."/>
            <person name="Leong J."/>
            <person name="Mansilla E."/>
            <person name="Muladjanov Y."/>
            <person name="Nouel J."/>
            <person name="Oh S."/>
            <person name="Oppedisano M."/>
            <person name="Sajid A."/>
            <person name="Samper M."/>
            <person name="Ugbeva O."/>
            <person name="Delesalle V.A."/>
            <person name="Garlena R.A."/>
            <person name="Russell D.A."/>
            <person name="Pope W.H."/>
            <person name="Jacobs-Sera D."/>
            <person name="Hendrix R.W."/>
            <person name="Hatfull G.F."/>
        </authorList>
    </citation>
    <scope>NUCLEOTIDE SEQUENCE [LARGE SCALE GENOMIC DNA]</scope>
</reference>
<sequence length="36" mass="4104">MGMAPGVRWVLDIHERASSTFHTTHSPIEEIAIEQR</sequence>
<dbReference type="Proteomes" id="UP000204231">
    <property type="component" value="Segment"/>
</dbReference>
<evidence type="ECO:0000313" key="1">
    <source>
        <dbReference type="EMBL" id="AON96950.1"/>
    </source>
</evidence>
<proteinExistence type="predicted"/>
<protein>
    <submittedName>
        <fullName evidence="1">Uncharacterized protein</fullName>
    </submittedName>
</protein>